<gene>
    <name evidence="1" type="ORF">CASFOL_042620</name>
</gene>
<protein>
    <submittedName>
        <fullName evidence="1">Uncharacterized protein</fullName>
    </submittedName>
</protein>
<keyword evidence="2" id="KW-1185">Reference proteome</keyword>
<dbReference type="AlphaFoldDB" id="A0ABD3B8Y0"/>
<comment type="caution">
    <text evidence="1">The sequence shown here is derived from an EMBL/GenBank/DDBJ whole genome shotgun (WGS) entry which is preliminary data.</text>
</comment>
<dbReference type="Proteomes" id="UP001632038">
    <property type="component" value="Unassembled WGS sequence"/>
</dbReference>
<dbReference type="EMBL" id="JAVIJP010000113">
    <property type="protein sequence ID" value="KAL3613586.1"/>
    <property type="molecule type" value="Genomic_DNA"/>
</dbReference>
<organism evidence="1 2">
    <name type="scientific">Castilleja foliolosa</name>
    <dbReference type="NCBI Taxonomy" id="1961234"/>
    <lineage>
        <taxon>Eukaryota</taxon>
        <taxon>Viridiplantae</taxon>
        <taxon>Streptophyta</taxon>
        <taxon>Embryophyta</taxon>
        <taxon>Tracheophyta</taxon>
        <taxon>Spermatophyta</taxon>
        <taxon>Magnoliopsida</taxon>
        <taxon>eudicotyledons</taxon>
        <taxon>Gunneridae</taxon>
        <taxon>Pentapetalae</taxon>
        <taxon>asterids</taxon>
        <taxon>lamiids</taxon>
        <taxon>Lamiales</taxon>
        <taxon>Orobanchaceae</taxon>
        <taxon>Pedicularideae</taxon>
        <taxon>Castillejinae</taxon>
        <taxon>Castilleja</taxon>
    </lineage>
</organism>
<proteinExistence type="predicted"/>
<evidence type="ECO:0000313" key="2">
    <source>
        <dbReference type="Proteomes" id="UP001632038"/>
    </source>
</evidence>
<accession>A0ABD3B8Y0</accession>
<evidence type="ECO:0000313" key="1">
    <source>
        <dbReference type="EMBL" id="KAL3613586.1"/>
    </source>
</evidence>
<name>A0ABD3B8Y0_9LAMI</name>
<reference evidence="2" key="1">
    <citation type="journal article" date="2024" name="IScience">
        <title>Strigolactones Initiate the Formation of Haustorium-like Structures in Castilleja.</title>
        <authorList>
            <person name="Buerger M."/>
            <person name="Peterson D."/>
            <person name="Chory J."/>
        </authorList>
    </citation>
    <scope>NUCLEOTIDE SEQUENCE [LARGE SCALE GENOMIC DNA]</scope>
</reference>
<sequence length="54" mass="5641">MVEGLDVVKAIEKVGFGTAFANVCSGLANVDDDVFEQQRASTTVMTTEMGLSTG</sequence>